<dbReference type="AlphaFoldDB" id="A0A921ZMC4"/>
<keyword evidence="1" id="KW-0472">Membrane</keyword>
<evidence type="ECO:0008006" key="5">
    <source>
        <dbReference type="Google" id="ProtNLM"/>
    </source>
</evidence>
<organism evidence="3 4">
    <name type="scientific">Manduca sexta</name>
    <name type="common">Tobacco hawkmoth</name>
    <name type="synonym">Tobacco hornworm</name>
    <dbReference type="NCBI Taxonomy" id="7130"/>
    <lineage>
        <taxon>Eukaryota</taxon>
        <taxon>Metazoa</taxon>
        <taxon>Ecdysozoa</taxon>
        <taxon>Arthropoda</taxon>
        <taxon>Hexapoda</taxon>
        <taxon>Insecta</taxon>
        <taxon>Pterygota</taxon>
        <taxon>Neoptera</taxon>
        <taxon>Endopterygota</taxon>
        <taxon>Lepidoptera</taxon>
        <taxon>Glossata</taxon>
        <taxon>Ditrysia</taxon>
        <taxon>Bombycoidea</taxon>
        <taxon>Sphingidae</taxon>
        <taxon>Sphinginae</taxon>
        <taxon>Sphingini</taxon>
        <taxon>Manduca</taxon>
    </lineage>
</organism>
<sequence>MKFTVIVLSVFAVVQCTPLVQEDPMMRSLMDPLLKCSNSDTYSCLKEQALTAVQKVRTLRKLKIFDGITLFNNNPKEARSLDSLPTDPALRSKQVTEKLWETAADIFQNGELELSYGGEEEESRAMDDVDEARGKKKKAIKKKLKLLIPLLILAKAKAVALVVIALIVIAASLFKIALLAKIAFIIKIIALIKALLAKKHATEETWEVAPHGWEPHVEHSHVEHGHGWEGGWSRSRNEANNMAYSAYNN</sequence>
<keyword evidence="1" id="KW-0812">Transmembrane</keyword>
<dbReference type="GO" id="GO:0016020">
    <property type="term" value="C:membrane"/>
    <property type="evidence" value="ECO:0007669"/>
    <property type="project" value="TreeGrafter"/>
</dbReference>
<name>A0A921ZMC4_MANSE</name>
<evidence type="ECO:0000256" key="1">
    <source>
        <dbReference type="SAM" id="Phobius"/>
    </source>
</evidence>
<evidence type="ECO:0000256" key="2">
    <source>
        <dbReference type="SAM" id="SignalP"/>
    </source>
</evidence>
<dbReference type="Pfam" id="PF07898">
    <property type="entry name" value="DUF1676"/>
    <property type="match status" value="1"/>
</dbReference>
<proteinExistence type="predicted"/>
<accession>A0A921ZMC4</accession>
<keyword evidence="4" id="KW-1185">Reference proteome</keyword>
<dbReference type="OrthoDB" id="7456765at2759"/>
<dbReference type="PANTHER" id="PTHR21879:SF1">
    <property type="entry name" value="FI01546P"/>
    <property type="match status" value="1"/>
</dbReference>
<reference evidence="3" key="1">
    <citation type="journal article" date="2016" name="Insect Biochem. Mol. Biol.">
        <title>Multifaceted biological insights from a draft genome sequence of the tobacco hornworm moth, Manduca sexta.</title>
        <authorList>
            <person name="Kanost M.R."/>
            <person name="Arrese E.L."/>
            <person name="Cao X."/>
            <person name="Chen Y.R."/>
            <person name="Chellapilla S."/>
            <person name="Goldsmith M.R."/>
            <person name="Grosse-Wilde E."/>
            <person name="Heckel D.G."/>
            <person name="Herndon N."/>
            <person name="Jiang H."/>
            <person name="Papanicolaou A."/>
            <person name="Qu J."/>
            <person name="Soulages J.L."/>
            <person name="Vogel H."/>
            <person name="Walters J."/>
            <person name="Waterhouse R.M."/>
            <person name="Ahn S.J."/>
            <person name="Almeida F.C."/>
            <person name="An C."/>
            <person name="Aqrawi P."/>
            <person name="Bretschneider A."/>
            <person name="Bryant W.B."/>
            <person name="Bucks S."/>
            <person name="Chao H."/>
            <person name="Chevignon G."/>
            <person name="Christen J.M."/>
            <person name="Clarke D.F."/>
            <person name="Dittmer N.T."/>
            <person name="Ferguson L.C.F."/>
            <person name="Garavelou S."/>
            <person name="Gordon K.H.J."/>
            <person name="Gunaratna R.T."/>
            <person name="Han Y."/>
            <person name="Hauser F."/>
            <person name="He Y."/>
            <person name="Heidel-Fischer H."/>
            <person name="Hirsh A."/>
            <person name="Hu Y."/>
            <person name="Jiang H."/>
            <person name="Kalra D."/>
            <person name="Klinner C."/>
            <person name="Konig C."/>
            <person name="Kovar C."/>
            <person name="Kroll A.R."/>
            <person name="Kuwar S.S."/>
            <person name="Lee S.L."/>
            <person name="Lehman R."/>
            <person name="Li K."/>
            <person name="Li Z."/>
            <person name="Liang H."/>
            <person name="Lovelace S."/>
            <person name="Lu Z."/>
            <person name="Mansfield J.H."/>
            <person name="McCulloch K.J."/>
            <person name="Mathew T."/>
            <person name="Morton B."/>
            <person name="Muzny D.M."/>
            <person name="Neunemann D."/>
            <person name="Ongeri F."/>
            <person name="Pauchet Y."/>
            <person name="Pu L.L."/>
            <person name="Pyrousis I."/>
            <person name="Rao X.J."/>
            <person name="Redding A."/>
            <person name="Roesel C."/>
            <person name="Sanchez-Gracia A."/>
            <person name="Schaack S."/>
            <person name="Shukla A."/>
            <person name="Tetreau G."/>
            <person name="Wang Y."/>
            <person name="Xiong G.H."/>
            <person name="Traut W."/>
            <person name="Walsh T.K."/>
            <person name="Worley K.C."/>
            <person name="Wu D."/>
            <person name="Wu W."/>
            <person name="Wu Y.Q."/>
            <person name="Zhang X."/>
            <person name="Zou Z."/>
            <person name="Zucker H."/>
            <person name="Briscoe A.D."/>
            <person name="Burmester T."/>
            <person name="Clem R.J."/>
            <person name="Feyereisen R."/>
            <person name="Grimmelikhuijzen C.J.P."/>
            <person name="Hamodrakas S.J."/>
            <person name="Hansson B.S."/>
            <person name="Huguet E."/>
            <person name="Jermiin L.S."/>
            <person name="Lan Q."/>
            <person name="Lehman H.K."/>
            <person name="Lorenzen M."/>
            <person name="Merzendorfer H."/>
            <person name="Michalopoulos I."/>
            <person name="Morton D.B."/>
            <person name="Muthukrishnan S."/>
            <person name="Oakeshott J.G."/>
            <person name="Palmer W."/>
            <person name="Park Y."/>
            <person name="Passarelli A.L."/>
            <person name="Rozas J."/>
            <person name="Schwartz L.M."/>
            <person name="Smith W."/>
            <person name="Southgate A."/>
            <person name="Vilcinskas A."/>
            <person name="Vogt R."/>
            <person name="Wang P."/>
            <person name="Werren J."/>
            <person name="Yu X.Q."/>
            <person name="Zhou J.J."/>
            <person name="Brown S.J."/>
            <person name="Scherer S.E."/>
            <person name="Richards S."/>
            <person name="Blissard G.W."/>
        </authorList>
    </citation>
    <scope>NUCLEOTIDE SEQUENCE</scope>
</reference>
<feature type="transmembrane region" description="Helical" evidence="1">
    <location>
        <begin position="146"/>
        <end position="170"/>
    </location>
</feature>
<dbReference type="EMBL" id="JH668689">
    <property type="protein sequence ID" value="KAG6460662.1"/>
    <property type="molecule type" value="Genomic_DNA"/>
</dbReference>
<feature type="chain" id="PRO_5037870624" description="Osiris 9" evidence="2">
    <location>
        <begin position="17"/>
        <end position="249"/>
    </location>
</feature>
<dbReference type="PANTHER" id="PTHR21879">
    <property type="entry name" value="FI03362P-RELATED-RELATED"/>
    <property type="match status" value="1"/>
</dbReference>
<feature type="transmembrane region" description="Helical" evidence="1">
    <location>
        <begin position="176"/>
        <end position="196"/>
    </location>
</feature>
<comment type="caution">
    <text evidence="3">The sequence shown here is derived from an EMBL/GenBank/DDBJ whole genome shotgun (WGS) entry which is preliminary data.</text>
</comment>
<keyword evidence="1" id="KW-1133">Transmembrane helix</keyword>
<reference evidence="3" key="2">
    <citation type="submission" date="2020-12" db="EMBL/GenBank/DDBJ databases">
        <authorList>
            <person name="Kanost M."/>
        </authorList>
    </citation>
    <scope>NUCLEOTIDE SEQUENCE</scope>
</reference>
<keyword evidence="2" id="KW-0732">Signal</keyword>
<evidence type="ECO:0000313" key="3">
    <source>
        <dbReference type="EMBL" id="KAG6460662.1"/>
    </source>
</evidence>
<gene>
    <name evidence="3" type="ORF">O3G_MSEX012141</name>
</gene>
<evidence type="ECO:0000313" key="4">
    <source>
        <dbReference type="Proteomes" id="UP000791440"/>
    </source>
</evidence>
<feature type="signal peptide" evidence="2">
    <location>
        <begin position="1"/>
        <end position="16"/>
    </location>
</feature>
<dbReference type="InterPro" id="IPR012464">
    <property type="entry name" value="DUF1676"/>
</dbReference>
<dbReference type="Proteomes" id="UP000791440">
    <property type="component" value="Unassembled WGS sequence"/>
</dbReference>
<protein>
    <recommendedName>
        <fullName evidence="5">Osiris 9</fullName>
    </recommendedName>
</protein>